<evidence type="ECO:0000313" key="1">
    <source>
        <dbReference type="EMBL" id="KST66116.1"/>
    </source>
</evidence>
<proteinExistence type="predicted"/>
<reference evidence="1 2" key="1">
    <citation type="journal article" date="2015" name="Genome Announc.">
        <title>Draft Genome of the Euendolithic (true boring) Cyanobacterium Mastigocoleus testarum strain BC008.</title>
        <authorList>
            <person name="Guida B.S."/>
            <person name="Garcia-Pichel F."/>
        </authorList>
    </citation>
    <scope>NUCLEOTIDE SEQUENCE [LARGE SCALE GENOMIC DNA]</scope>
    <source>
        <strain evidence="1 2">BC008</strain>
    </source>
</reference>
<sequence length="156" mass="18617">MDFNRLDYIKNVSADRGWAYDCYPVGAYFQLNFKQGKGVETHASNLKKESSIVLSQRRRGDNKRYLTHVVELVNEKSEDERQWKKEELWGIFRWVKVHWVADFNDLRLIDEEVIGVNWGWYDTKAKLLESPNLMRQRNIEELRSDLKEAFSQNRSS</sequence>
<keyword evidence="2" id="KW-1185">Reference proteome</keyword>
<protein>
    <submittedName>
        <fullName evidence="1">Uncharacterized protein</fullName>
    </submittedName>
</protein>
<organism evidence="1 2">
    <name type="scientific">Mastigocoleus testarum BC008</name>
    <dbReference type="NCBI Taxonomy" id="371196"/>
    <lineage>
        <taxon>Bacteria</taxon>
        <taxon>Bacillati</taxon>
        <taxon>Cyanobacteriota</taxon>
        <taxon>Cyanophyceae</taxon>
        <taxon>Nostocales</taxon>
        <taxon>Hapalosiphonaceae</taxon>
        <taxon>Mastigocoleus</taxon>
    </lineage>
</organism>
<accession>A0A0V7ZN47</accession>
<dbReference type="OrthoDB" id="490600at2"/>
<dbReference type="EMBL" id="LMTZ01000099">
    <property type="protein sequence ID" value="KST66116.1"/>
    <property type="molecule type" value="Genomic_DNA"/>
</dbReference>
<dbReference type="RefSeq" id="WP_027842083.1">
    <property type="nucleotide sequence ID" value="NZ_LMTZ01000099.1"/>
</dbReference>
<evidence type="ECO:0000313" key="2">
    <source>
        <dbReference type="Proteomes" id="UP000053372"/>
    </source>
</evidence>
<gene>
    <name evidence="1" type="ORF">BC008_24370</name>
</gene>
<dbReference type="AlphaFoldDB" id="A0A0V7ZN47"/>
<dbReference type="Proteomes" id="UP000053372">
    <property type="component" value="Unassembled WGS sequence"/>
</dbReference>
<comment type="caution">
    <text evidence="1">The sequence shown here is derived from an EMBL/GenBank/DDBJ whole genome shotgun (WGS) entry which is preliminary data.</text>
</comment>
<name>A0A0V7ZN47_9CYAN</name>